<feature type="chain" id="PRO_5001651893" description="Adhesin domain-containing protein" evidence="3">
    <location>
        <begin position="22"/>
        <end position="400"/>
    </location>
</feature>
<evidence type="ECO:0000256" key="1">
    <source>
        <dbReference type="SAM" id="Coils"/>
    </source>
</evidence>
<feature type="region of interest" description="Disordered" evidence="2">
    <location>
        <begin position="377"/>
        <end position="400"/>
    </location>
</feature>
<name>A0A068NPS7_FIMGI</name>
<accession>A0A068NPS7</accession>
<evidence type="ECO:0000256" key="2">
    <source>
        <dbReference type="SAM" id="MobiDB-lite"/>
    </source>
</evidence>
<protein>
    <recommendedName>
        <fullName evidence="6">Adhesin domain-containing protein</fullName>
    </recommendedName>
</protein>
<proteinExistence type="predicted"/>
<dbReference type="AlphaFoldDB" id="A0A068NPS7"/>
<evidence type="ECO:0000313" key="5">
    <source>
        <dbReference type="Proteomes" id="UP000027982"/>
    </source>
</evidence>
<reference evidence="4 5" key="1">
    <citation type="journal article" date="2014" name="PLoS ONE">
        <title>The first complete genome sequence of the class fimbriimonadia in the phylum armatimonadetes.</title>
        <authorList>
            <person name="Hu Z.Y."/>
            <person name="Wang Y.Z."/>
            <person name="Im W.T."/>
            <person name="Wang S.Y."/>
            <person name="Zhao G.P."/>
            <person name="Zheng H.J."/>
            <person name="Quan Z.X."/>
        </authorList>
    </citation>
    <scope>NUCLEOTIDE SEQUENCE [LARGE SCALE GENOMIC DNA]</scope>
    <source>
        <strain evidence="4">Gsoil 348</strain>
    </source>
</reference>
<sequence length="400" mass="42591">MLKSTYFVLTTALLGATGVAATLQTSHRNLRQERGQEPRESRTINGAVTGGDARVLRIDVPFGTLHLLTSRSNELKVHAVRSAKKPLSAEARRWLDQSVLTVSRNGNVLTVKDQPPTGFLEKGNSKGADIDLEIEISAPAGLDVDLQLKYGSADGGGQFGAFKGVVGAGEVDLHPISCGGALDLHVGAGQISLGLESPLRRDSKLWSGAGEITIDLPKNTNADVSAEVGVGDIEGVPATSRSDGEIKIGGKRRTRFGQGGPKLDIHVGAGSIQISRGGKTFGDELQASMEAEPTVDFSPADVTPDQDDEKPGQIDREIAKALKEASAESERAMAEAEREIKRAMAEVDRAMAEARREIRSEHLGPDIEAIVRSAMKTARGASDQALREVRRSLKRITSKP</sequence>
<dbReference type="OrthoDB" id="113158at2"/>
<gene>
    <name evidence="4" type="ORF">OP10G_2019</name>
</gene>
<dbReference type="EMBL" id="CP007139">
    <property type="protein sequence ID" value="AIE85387.1"/>
    <property type="molecule type" value="Genomic_DNA"/>
</dbReference>
<dbReference type="HOGENOM" id="CLU_688402_0_0_0"/>
<dbReference type="RefSeq" id="WP_025226038.1">
    <property type="nucleotide sequence ID" value="NZ_CP007139.1"/>
</dbReference>
<evidence type="ECO:0000313" key="4">
    <source>
        <dbReference type="EMBL" id="AIE85387.1"/>
    </source>
</evidence>
<feature type="region of interest" description="Disordered" evidence="2">
    <location>
        <begin position="292"/>
        <end position="312"/>
    </location>
</feature>
<feature type="signal peptide" evidence="3">
    <location>
        <begin position="1"/>
        <end position="21"/>
    </location>
</feature>
<organism evidence="4 5">
    <name type="scientific">Fimbriimonas ginsengisoli Gsoil 348</name>
    <dbReference type="NCBI Taxonomy" id="661478"/>
    <lineage>
        <taxon>Bacteria</taxon>
        <taxon>Bacillati</taxon>
        <taxon>Armatimonadota</taxon>
        <taxon>Fimbriimonadia</taxon>
        <taxon>Fimbriimonadales</taxon>
        <taxon>Fimbriimonadaceae</taxon>
        <taxon>Fimbriimonas</taxon>
    </lineage>
</organism>
<keyword evidence="5" id="KW-1185">Reference proteome</keyword>
<evidence type="ECO:0000256" key="3">
    <source>
        <dbReference type="SAM" id="SignalP"/>
    </source>
</evidence>
<keyword evidence="3" id="KW-0732">Signal</keyword>
<evidence type="ECO:0008006" key="6">
    <source>
        <dbReference type="Google" id="ProtNLM"/>
    </source>
</evidence>
<dbReference type="Proteomes" id="UP000027982">
    <property type="component" value="Chromosome"/>
</dbReference>
<dbReference type="KEGG" id="fgi:OP10G_2019"/>
<dbReference type="eggNOG" id="COG3595">
    <property type="taxonomic scope" value="Bacteria"/>
</dbReference>
<keyword evidence="1" id="KW-0175">Coiled coil</keyword>
<dbReference type="STRING" id="661478.OP10G_2019"/>
<feature type="coiled-coil region" evidence="1">
    <location>
        <begin position="319"/>
        <end position="357"/>
    </location>
</feature>